<accession>C0D0J0</accession>
<reference evidence="1 2" key="1">
    <citation type="submission" date="2009-02" db="EMBL/GenBank/DDBJ databases">
        <title>Draft genome sequence of Clostridium asparagiforme (DSM 15981).</title>
        <authorList>
            <person name="Sudarsanam P."/>
            <person name="Ley R."/>
            <person name="Guruge J."/>
            <person name="Turnbaugh P.J."/>
            <person name="Mahowald M."/>
            <person name="Liep D."/>
            <person name="Gordon J."/>
        </authorList>
    </citation>
    <scope>NUCLEOTIDE SEQUENCE [LARGE SCALE GENOMIC DNA]</scope>
    <source>
        <strain evidence="1 2">DSM 15981</strain>
    </source>
</reference>
<keyword evidence="2" id="KW-1185">Reference proteome</keyword>
<proteinExistence type="predicted"/>
<sequence length="50" mass="5520">MHPFVSVRGAGLEVPVSAPLTLTRCLVGAAAGFYGEWEEKRWVEKCVLCR</sequence>
<organism evidence="1 2">
    <name type="scientific">[Clostridium] asparagiforme DSM 15981</name>
    <dbReference type="NCBI Taxonomy" id="518636"/>
    <lineage>
        <taxon>Bacteria</taxon>
        <taxon>Bacillati</taxon>
        <taxon>Bacillota</taxon>
        <taxon>Clostridia</taxon>
        <taxon>Lachnospirales</taxon>
        <taxon>Lachnospiraceae</taxon>
        <taxon>Enterocloster</taxon>
    </lineage>
</organism>
<dbReference type="AlphaFoldDB" id="C0D0J0"/>
<name>C0D0J0_9FIRM</name>
<evidence type="ECO:0000313" key="1">
    <source>
        <dbReference type="EMBL" id="EEG55152.1"/>
    </source>
</evidence>
<comment type="caution">
    <text evidence="1">The sequence shown here is derived from an EMBL/GenBank/DDBJ whole genome shotgun (WGS) entry which is preliminary data.</text>
</comment>
<dbReference type="HOGENOM" id="CLU_3116152_0_0_9"/>
<evidence type="ECO:0000313" key="2">
    <source>
        <dbReference type="Proteomes" id="UP000004756"/>
    </source>
</evidence>
<gene>
    <name evidence="1" type="ORF">CLOSTASPAR_02776</name>
</gene>
<protein>
    <submittedName>
        <fullName evidence="1">Uncharacterized protein</fullName>
    </submittedName>
</protein>
<dbReference type="Proteomes" id="UP000004756">
    <property type="component" value="Unassembled WGS sequence"/>
</dbReference>
<dbReference type="EMBL" id="ACCJ01000171">
    <property type="protein sequence ID" value="EEG55152.1"/>
    <property type="molecule type" value="Genomic_DNA"/>
</dbReference>